<evidence type="ECO:0000256" key="1">
    <source>
        <dbReference type="SAM" id="MobiDB-lite"/>
    </source>
</evidence>
<dbReference type="Proteomes" id="UP000078200">
    <property type="component" value="Unassembled WGS sequence"/>
</dbReference>
<evidence type="ECO:0000313" key="4">
    <source>
        <dbReference type="Proteomes" id="UP000078200"/>
    </source>
</evidence>
<proteinExistence type="predicted"/>
<keyword evidence="2" id="KW-0472">Membrane</keyword>
<dbReference type="EnsemblMetazoa" id="GAUT002171-RA">
    <property type="protein sequence ID" value="GAUT002171-PA"/>
    <property type="gene ID" value="GAUT002171"/>
</dbReference>
<dbReference type="VEuPathDB" id="VectorBase:GAUT002171"/>
<keyword evidence="2" id="KW-1133">Transmembrane helix</keyword>
<evidence type="ECO:0000313" key="3">
    <source>
        <dbReference type="EnsemblMetazoa" id="GAUT002171-PA"/>
    </source>
</evidence>
<accession>A0A1A9UEH4</accession>
<feature type="transmembrane region" description="Helical" evidence="2">
    <location>
        <begin position="51"/>
        <end position="78"/>
    </location>
</feature>
<feature type="compositionally biased region" description="Low complexity" evidence="1">
    <location>
        <begin position="153"/>
        <end position="166"/>
    </location>
</feature>
<organism evidence="3 4">
    <name type="scientific">Glossina austeni</name>
    <name type="common">Savannah tsetse fly</name>
    <dbReference type="NCBI Taxonomy" id="7395"/>
    <lineage>
        <taxon>Eukaryota</taxon>
        <taxon>Metazoa</taxon>
        <taxon>Ecdysozoa</taxon>
        <taxon>Arthropoda</taxon>
        <taxon>Hexapoda</taxon>
        <taxon>Insecta</taxon>
        <taxon>Pterygota</taxon>
        <taxon>Neoptera</taxon>
        <taxon>Endopterygota</taxon>
        <taxon>Diptera</taxon>
        <taxon>Brachycera</taxon>
        <taxon>Muscomorpha</taxon>
        <taxon>Hippoboscoidea</taxon>
        <taxon>Glossinidae</taxon>
        <taxon>Glossina</taxon>
    </lineage>
</organism>
<reference evidence="3" key="1">
    <citation type="submission" date="2020-05" db="UniProtKB">
        <authorList>
            <consortium name="EnsemblMetazoa"/>
        </authorList>
    </citation>
    <scope>IDENTIFICATION</scope>
    <source>
        <strain evidence="3">TTRI</strain>
    </source>
</reference>
<sequence>MAKPNQGFTLMKSISICNETKSVSPLRLDVIKALSRDGAFPIDLRLALYLLYFQLFPLIALDDLRTLFTYVLIVVYMLSLKKRNRSKNSNKVYDITFKKSKSIQEQSSLEIRSVEYLLFYLKIERKRKISIDNLQNKRRYLNMVLSRKKNNRNNRNNNNNNNNNNNTTANKKQQIII</sequence>
<feature type="region of interest" description="Disordered" evidence="1">
    <location>
        <begin position="147"/>
        <end position="177"/>
    </location>
</feature>
<keyword evidence="2" id="KW-0812">Transmembrane</keyword>
<evidence type="ECO:0000256" key="2">
    <source>
        <dbReference type="SAM" id="Phobius"/>
    </source>
</evidence>
<feature type="compositionally biased region" description="Polar residues" evidence="1">
    <location>
        <begin position="167"/>
        <end position="177"/>
    </location>
</feature>
<dbReference type="AlphaFoldDB" id="A0A1A9UEH4"/>
<protein>
    <submittedName>
        <fullName evidence="3">Uncharacterized protein</fullName>
    </submittedName>
</protein>
<keyword evidence="4" id="KW-1185">Reference proteome</keyword>
<name>A0A1A9UEH4_GLOAU</name>